<gene>
    <name evidence="3" type="ORF">NCTC9504_00413</name>
</gene>
<dbReference type="PANTHER" id="PTHR43581">
    <property type="entry name" value="ATP/GTP PHOSPHATASE"/>
    <property type="match status" value="1"/>
</dbReference>
<dbReference type="GO" id="GO:0016887">
    <property type="term" value="F:ATP hydrolysis activity"/>
    <property type="evidence" value="ECO:0007669"/>
    <property type="project" value="InterPro"/>
</dbReference>
<name>A0A377Z0Y0_KLEPN</name>
<reference evidence="3 4" key="1">
    <citation type="submission" date="2018-06" db="EMBL/GenBank/DDBJ databases">
        <authorList>
            <consortium name="Pathogen Informatics"/>
            <person name="Doyle S."/>
        </authorList>
    </citation>
    <scope>NUCLEOTIDE SEQUENCE [LARGE SCALE GENOMIC DNA]</scope>
    <source>
        <strain evidence="3 4">NCTC9504</strain>
    </source>
</reference>
<dbReference type="GO" id="GO:0005524">
    <property type="term" value="F:ATP binding"/>
    <property type="evidence" value="ECO:0007669"/>
    <property type="project" value="InterPro"/>
</dbReference>
<dbReference type="Pfam" id="PF13175">
    <property type="entry name" value="AAA_15"/>
    <property type="match status" value="1"/>
</dbReference>
<feature type="domain" description="ATPase AAA-type core" evidence="2">
    <location>
        <begin position="155"/>
        <end position="412"/>
    </location>
</feature>
<dbReference type="InterPro" id="IPR041685">
    <property type="entry name" value="AAA_GajA/Old/RecF-like"/>
</dbReference>
<dbReference type="InterPro" id="IPR051396">
    <property type="entry name" value="Bact_Antivir_Def_Nuclease"/>
</dbReference>
<evidence type="ECO:0000313" key="4">
    <source>
        <dbReference type="Proteomes" id="UP000254020"/>
    </source>
</evidence>
<dbReference type="InterPro" id="IPR003959">
    <property type="entry name" value="ATPase_AAA_core"/>
</dbReference>
<sequence length="552" mass="63947">MKVDKLYIRSRFKNLENVKVDFDENHLMTVVVGRNGSGKSNVLEALVSIFRNLDLGEAPAFSYELTYRLGEPHKPNRPSNRWLEITIDADPNRGTLAKQYEVRMRNLLNDSLPEDIFDEKTLGIVIPFSKVKRNKEGKAPYLPNYVFAYYSGPSDRLESYFKKHRTDFYRHLLNDKPDKKLNLKGDIRPLFYAKPYHSQFVLLAFFLSDENSPQRTFIKEHLGIEDLDSIHFVMRQPGWAKQKGELFWGARGVVRRFLDELIKYTLAPIKVTRQEDTSLTGSHVRNEFFHLFLPNVEVLHTFAKGLSDDELFKMLESTLLSEIISEVSIRVKVSSSKVPLTFRELSEGEQQLLTVLGLLKFTGGKDSLFLLDEPDTHLNPSWAIKYLKFLREFVPNHETSHLLMVTHHPLAIAELKKQQVQVMWRDDEYNVHSQEPYIDPRGAGFMATLTEVFGLNTTLDLETQKLLDDRNELAHIESRTEAQSNQLDLLNDELNRLGFSFENRDPLYSEFLLAWQDLKYSERPPLTPDKAAQRRVAMKKVIEVLQAKKASE</sequence>
<dbReference type="Gene3D" id="3.40.50.300">
    <property type="entry name" value="P-loop containing nucleotide triphosphate hydrolases"/>
    <property type="match status" value="1"/>
</dbReference>
<evidence type="ECO:0000259" key="1">
    <source>
        <dbReference type="Pfam" id="PF13175"/>
    </source>
</evidence>
<dbReference type="Pfam" id="PF13304">
    <property type="entry name" value="AAA_21"/>
    <property type="match status" value="1"/>
</dbReference>
<accession>A0A377Z0Y0</accession>
<dbReference type="Proteomes" id="UP000254020">
    <property type="component" value="Unassembled WGS sequence"/>
</dbReference>
<protein>
    <submittedName>
        <fullName evidence="3">SMC domain-containing protein</fullName>
    </submittedName>
</protein>
<evidence type="ECO:0000259" key="2">
    <source>
        <dbReference type="Pfam" id="PF13304"/>
    </source>
</evidence>
<feature type="domain" description="Endonuclease GajA/Old nuclease/RecF-like AAA" evidence="1">
    <location>
        <begin position="1"/>
        <end position="84"/>
    </location>
</feature>
<dbReference type="SUPFAM" id="SSF52540">
    <property type="entry name" value="P-loop containing nucleoside triphosphate hydrolases"/>
    <property type="match status" value="1"/>
</dbReference>
<dbReference type="CDD" id="cd00267">
    <property type="entry name" value="ABC_ATPase"/>
    <property type="match status" value="1"/>
</dbReference>
<dbReference type="EMBL" id="UGMA01000005">
    <property type="protein sequence ID" value="STU56158.1"/>
    <property type="molecule type" value="Genomic_DNA"/>
</dbReference>
<dbReference type="AlphaFoldDB" id="A0A377Z0Y0"/>
<dbReference type="InterPro" id="IPR027417">
    <property type="entry name" value="P-loop_NTPase"/>
</dbReference>
<proteinExistence type="predicted"/>
<organism evidence="3 4">
    <name type="scientific">Klebsiella pneumoniae subsp. pneumoniae</name>
    <dbReference type="NCBI Taxonomy" id="72407"/>
    <lineage>
        <taxon>Bacteria</taxon>
        <taxon>Pseudomonadati</taxon>
        <taxon>Pseudomonadota</taxon>
        <taxon>Gammaproteobacteria</taxon>
        <taxon>Enterobacterales</taxon>
        <taxon>Enterobacteriaceae</taxon>
        <taxon>Klebsiella/Raoultella group</taxon>
        <taxon>Klebsiella</taxon>
        <taxon>Klebsiella pneumoniae complex</taxon>
    </lineage>
</organism>
<dbReference type="RefSeq" id="WP_021440912.1">
    <property type="nucleotide sequence ID" value="NZ_JAJHWU010000013.1"/>
</dbReference>
<evidence type="ECO:0000313" key="3">
    <source>
        <dbReference type="EMBL" id="STU56158.1"/>
    </source>
</evidence>
<dbReference type="PANTHER" id="PTHR43581:SF4">
    <property type="entry name" value="ATP_GTP PHOSPHATASE"/>
    <property type="match status" value="1"/>
</dbReference>